<comment type="similarity">
    <text evidence="11">Belongs to the monovalent cation:proton antiporter 2 (CPA2) transporter (TC 2.A.37) family. CHX (TC 2.A.37.4) subfamily.</text>
</comment>
<proteinExistence type="inferred from homology"/>
<dbReference type="PANTHER" id="PTHR32468">
    <property type="entry name" value="CATION/H + ANTIPORTER"/>
    <property type="match status" value="1"/>
</dbReference>
<comment type="function">
    <text evidence="1">May function as sodium-coupled metabolite transporter across the chloroplast envelope.</text>
</comment>
<evidence type="ECO:0000256" key="8">
    <source>
        <dbReference type="ARBA" id="ARBA00022989"/>
    </source>
</evidence>
<dbReference type="AlphaFoldDB" id="A0A3L6RBD7"/>
<dbReference type="STRING" id="4540.A0A3L6RBD7"/>
<dbReference type="PANTHER" id="PTHR32468:SF86">
    <property type="entry name" value="OS11G0123600 PROTEIN"/>
    <property type="match status" value="1"/>
</dbReference>
<keyword evidence="10 12" id="KW-0472">Membrane</keyword>
<keyword evidence="9" id="KW-0406">Ion transport</keyword>
<evidence type="ECO:0000256" key="1">
    <source>
        <dbReference type="ARBA" id="ARBA00003198"/>
    </source>
</evidence>
<dbReference type="InterPro" id="IPR006153">
    <property type="entry name" value="Cation/H_exchanger_TM"/>
</dbReference>
<accession>A0A3L6RBD7</accession>
<keyword evidence="7" id="KW-0630">Potassium</keyword>
<comment type="subcellular location">
    <subcellularLocation>
        <location evidence="3">Membrane</location>
        <topology evidence="3">Multi-pass membrane protein</topology>
    </subcellularLocation>
    <subcellularLocation>
        <location evidence="2">Plastid</location>
        <location evidence="2">Chloroplast envelope</location>
    </subcellularLocation>
</comment>
<keyword evidence="6 12" id="KW-0812">Transmembrane</keyword>
<evidence type="ECO:0000256" key="12">
    <source>
        <dbReference type="SAM" id="Phobius"/>
    </source>
</evidence>
<dbReference type="Gene3D" id="1.20.1530.20">
    <property type="match status" value="1"/>
</dbReference>
<dbReference type="EMBL" id="PQIB02000009">
    <property type="protein sequence ID" value="RLM99580.1"/>
    <property type="molecule type" value="Genomic_DNA"/>
</dbReference>
<dbReference type="Pfam" id="PF00999">
    <property type="entry name" value="Na_H_Exchanger"/>
    <property type="match status" value="1"/>
</dbReference>
<dbReference type="InterPro" id="IPR038770">
    <property type="entry name" value="Na+/solute_symporter_sf"/>
</dbReference>
<reference evidence="15" key="1">
    <citation type="journal article" date="2019" name="Nat. Commun.">
        <title>The genome of broomcorn millet.</title>
        <authorList>
            <person name="Zou C."/>
            <person name="Miki D."/>
            <person name="Li D."/>
            <person name="Tang Q."/>
            <person name="Xiao L."/>
            <person name="Rajput S."/>
            <person name="Deng P."/>
            <person name="Jia W."/>
            <person name="Huang R."/>
            <person name="Zhang M."/>
            <person name="Sun Y."/>
            <person name="Hu J."/>
            <person name="Fu X."/>
            <person name="Schnable P.S."/>
            <person name="Li F."/>
            <person name="Zhang H."/>
            <person name="Feng B."/>
            <person name="Zhu X."/>
            <person name="Liu R."/>
            <person name="Schnable J.C."/>
            <person name="Zhu J.-K."/>
            <person name="Zhang H."/>
        </authorList>
    </citation>
    <scope>NUCLEOTIDE SEQUENCE [LARGE SCALE GENOMIC DNA]</scope>
</reference>
<name>A0A3L6RBD7_PANMI</name>
<feature type="domain" description="Cation/H+ exchanger transmembrane" evidence="13">
    <location>
        <begin position="60"/>
        <end position="237"/>
    </location>
</feature>
<evidence type="ECO:0000256" key="9">
    <source>
        <dbReference type="ARBA" id="ARBA00023065"/>
    </source>
</evidence>
<evidence type="ECO:0000256" key="10">
    <source>
        <dbReference type="ARBA" id="ARBA00023136"/>
    </source>
</evidence>
<dbReference type="InterPro" id="IPR050794">
    <property type="entry name" value="CPA2_transporter"/>
</dbReference>
<dbReference type="GO" id="GO:0012505">
    <property type="term" value="C:endomembrane system"/>
    <property type="evidence" value="ECO:0007669"/>
    <property type="project" value="TreeGrafter"/>
</dbReference>
<keyword evidence="4" id="KW-0813">Transport</keyword>
<feature type="transmembrane region" description="Helical" evidence="12">
    <location>
        <begin position="141"/>
        <end position="163"/>
    </location>
</feature>
<protein>
    <recommendedName>
        <fullName evidence="13">Cation/H+ exchanger transmembrane domain-containing protein</fullName>
    </recommendedName>
</protein>
<evidence type="ECO:0000256" key="2">
    <source>
        <dbReference type="ARBA" id="ARBA00004119"/>
    </source>
</evidence>
<evidence type="ECO:0000256" key="5">
    <source>
        <dbReference type="ARBA" id="ARBA00022538"/>
    </source>
</evidence>
<dbReference type="GO" id="GO:0009941">
    <property type="term" value="C:chloroplast envelope"/>
    <property type="evidence" value="ECO:0007669"/>
    <property type="project" value="UniProtKB-SubCell"/>
</dbReference>
<evidence type="ECO:0000313" key="14">
    <source>
        <dbReference type="EMBL" id="RLM99580.1"/>
    </source>
</evidence>
<evidence type="ECO:0000256" key="7">
    <source>
        <dbReference type="ARBA" id="ARBA00022958"/>
    </source>
</evidence>
<keyword evidence="15" id="KW-1185">Reference proteome</keyword>
<keyword evidence="8 12" id="KW-1133">Transmembrane helix</keyword>
<gene>
    <name evidence="14" type="ORF">C2845_PM06G15360</name>
</gene>
<evidence type="ECO:0000313" key="15">
    <source>
        <dbReference type="Proteomes" id="UP000275267"/>
    </source>
</evidence>
<evidence type="ECO:0000259" key="13">
    <source>
        <dbReference type="Pfam" id="PF00999"/>
    </source>
</evidence>
<evidence type="ECO:0000256" key="6">
    <source>
        <dbReference type="ARBA" id="ARBA00022692"/>
    </source>
</evidence>
<comment type="caution">
    <text evidence="14">The sequence shown here is derived from an EMBL/GenBank/DDBJ whole genome shotgun (WGS) entry which is preliminary data.</text>
</comment>
<evidence type="ECO:0000256" key="11">
    <source>
        <dbReference type="ARBA" id="ARBA00038341"/>
    </source>
</evidence>
<dbReference type="GO" id="GO:0006885">
    <property type="term" value="P:regulation of pH"/>
    <property type="evidence" value="ECO:0007669"/>
    <property type="project" value="TreeGrafter"/>
</dbReference>
<evidence type="ECO:0000256" key="3">
    <source>
        <dbReference type="ARBA" id="ARBA00004141"/>
    </source>
</evidence>
<dbReference type="GO" id="GO:0006813">
    <property type="term" value="P:potassium ion transport"/>
    <property type="evidence" value="ECO:0007669"/>
    <property type="project" value="UniProtKB-KW"/>
</dbReference>
<dbReference type="Proteomes" id="UP000275267">
    <property type="component" value="Unassembled WGS sequence"/>
</dbReference>
<feature type="transmembrane region" description="Helical" evidence="12">
    <location>
        <begin position="75"/>
        <end position="93"/>
    </location>
</feature>
<dbReference type="GO" id="GO:1902600">
    <property type="term" value="P:proton transmembrane transport"/>
    <property type="evidence" value="ECO:0007669"/>
    <property type="project" value="InterPro"/>
</dbReference>
<dbReference type="OrthoDB" id="2687058at2759"/>
<organism evidence="14 15">
    <name type="scientific">Panicum miliaceum</name>
    <name type="common">Proso millet</name>
    <name type="synonym">Broomcorn millet</name>
    <dbReference type="NCBI Taxonomy" id="4540"/>
    <lineage>
        <taxon>Eukaryota</taxon>
        <taxon>Viridiplantae</taxon>
        <taxon>Streptophyta</taxon>
        <taxon>Embryophyta</taxon>
        <taxon>Tracheophyta</taxon>
        <taxon>Spermatophyta</taxon>
        <taxon>Magnoliopsida</taxon>
        <taxon>Liliopsida</taxon>
        <taxon>Poales</taxon>
        <taxon>Poaceae</taxon>
        <taxon>PACMAD clade</taxon>
        <taxon>Panicoideae</taxon>
        <taxon>Panicodae</taxon>
        <taxon>Paniceae</taxon>
        <taxon>Panicinae</taxon>
        <taxon>Panicum</taxon>
        <taxon>Panicum sect. Panicum</taxon>
    </lineage>
</organism>
<keyword evidence="5" id="KW-0633">Potassium transport</keyword>
<dbReference type="GO" id="GO:0016020">
    <property type="term" value="C:membrane"/>
    <property type="evidence" value="ECO:0007669"/>
    <property type="project" value="UniProtKB-SubCell"/>
</dbReference>
<dbReference type="GO" id="GO:0015297">
    <property type="term" value="F:antiporter activity"/>
    <property type="evidence" value="ECO:0007669"/>
    <property type="project" value="InterPro"/>
</dbReference>
<feature type="transmembrane region" description="Helical" evidence="12">
    <location>
        <begin position="175"/>
        <end position="197"/>
    </location>
</feature>
<sequence length="249" mass="27126">MAVTDPLEELWKHTMSPDRTDLLCFYPSKITMSGIWTGDSPLDFSLPLLLFQIILITTTTRAVALLLTPLRLPRYIAEILAGFLLGPSVLGRLPHFSDIAFPIRSLFILESMSLLGLIYYTFTIGVEIELHTVLRAGQRSFWFADASALPPFLVGAVTGYVAVSTDETRRTADQFLNTLSFPVFLGASFCATAFSVLARNIAQLKLAGTDVGQLSISASLINGTFAWGGLTVATALAMRWGRCCHSSSP</sequence>
<feature type="transmembrane region" description="Helical" evidence="12">
    <location>
        <begin position="49"/>
        <end position="68"/>
    </location>
</feature>
<evidence type="ECO:0000256" key="4">
    <source>
        <dbReference type="ARBA" id="ARBA00022448"/>
    </source>
</evidence>
<feature type="transmembrane region" description="Helical" evidence="12">
    <location>
        <begin position="99"/>
        <end position="120"/>
    </location>
</feature>